<dbReference type="RefSeq" id="XP_015465505.1">
    <property type="nucleotide sequence ID" value="XM_015613668.1"/>
</dbReference>
<evidence type="ECO:0000256" key="1">
    <source>
        <dbReference type="SAM" id="MobiDB-lite"/>
    </source>
</evidence>
<accession>A0A0V1PT46</accession>
<comment type="caution">
    <text evidence="4">The sequence shown here is derived from an EMBL/GenBank/DDBJ whole genome shotgun (WGS) entry which is preliminary data.</text>
</comment>
<feature type="domain" description="Bul1 C-terminal" evidence="3">
    <location>
        <begin position="537"/>
        <end position="750"/>
    </location>
</feature>
<feature type="domain" description="Bul1 N-terminal" evidence="2">
    <location>
        <begin position="23"/>
        <end position="457"/>
    </location>
</feature>
<dbReference type="GeneID" id="26841848"/>
<proteinExistence type="predicted"/>
<dbReference type="EMBL" id="LMYN01000146">
    <property type="protein sequence ID" value="KRZ99402.1"/>
    <property type="molecule type" value="Genomic_DNA"/>
</dbReference>
<keyword evidence="5" id="KW-1185">Reference proteome</keyword>
<feature type="compositionally biased region" description="Basic and acidic residues" evidence="1">
    <location>
        <begin position="19"/>
        <end position="28"/>
    </location>
</feature>
<dbReference type="Pfam" id="PF04426">
    <property type="entry name" value="Bul1_C"/>
    <property type="match status" value="1"/>
</dbReference>
<feature type="region of interest" description="Disordered" evidence="1">
    <location>
        <begin position="52"/>
        <end position="72"/>
    </location>
</feature>
<evidence type="ECO:0000259" key="3">
    <source>
        <dbReference type="Pfam" id="PF04426"/>
    </source>
</evidence>
<organism evidence="4 5">
    <name type="scientific">Debaryomyces fabryi</name>
    <dbReference type="NCBI Taxonomy" id="58627"/>
    <lineage>
        <taxon>Eukaryota</taxon>
        <taxon>Fungi</taxon>
        <taxon>Dikarya</taxon>
        <taxon>Ascomycota</taxon>
        <taxon>Saccharomycotina</taxon>
        <taxon>Pichiomycetes</taxon>
        <taxon>Debaryomycetaceae</taxon>
        <taxon>Debaryomyces</taxon>
    </lineage>
</organism>
<feature type="region of interest" description="Disordered" evidence="1">
    <location>
        <begin position="318"/>
        <end position="337"/>
    </location>
</feature>
<dbReference type="InterPro" id="IPR022794">
    <property type="entry name" value="Bul1_C"/>
</dbReference>
<protein>
    <recommendedName>
        <fullName evidence="6">Bul1 N-terminal domain-containing protein</fullName>
    </recommendedName>
</protein>
<evidence type="ECO:0000313" key="4">
    <source>
        <dbReference type="EMBL" id="KRZ99402.1"/>
    </source>
</evidence>
<dbReference type="Pfam" id="PF04425">
    <property type="entry name" value="Bul1_N"/>
    <property type="match status" value="1"/>
</dbReference>
<sequence length="755" mass="85708">MDDKGSNRYNLRLSSLSQRDGKKGLKHKGDEELLNILPSYHMYQSTISKNLTPSHEDFRTEPPSYEITPISSVASSETSSVNDYFMDVSLPTSPNNAGEEENEEEDIMSIDNTILSNAHKLKRLTAMNKEISKDLIINIYLTEEIGKIGVAPRIVDPLSLELKQGDYIYGFVTVTNKTKHNVPFDMFPVVFEGALTLGNNNRPIVQPPVNIVRFLTMFDFNASWNDGSLDRLVTDNNNPHIPKNDIDPYDNTQIQLNHKKIFEPNVTYKKFFTFKIPDKLLDSSCEPHGLVKHIQVPPTLGISKNEVINSLRRKWRDNTDDAGISSPRPDDSDIGRNKTQYASLTNDFAFPDTAISYCISARIIGRSAGYRNLLLKNHLPLNPTADEYVVANENYCYLRLVGDADPIFELNRSMMTEEAKLIYSNMVDKIKEYISLAKEMSTLSIEDRTSTSSLHPTSSATELAKMRQSYYSKISPSRPKENVYEVFLLYRKKSIIGTNKIIGLAALSSPKTHYRVPYVPLAKLRKPDTPVPSTKINIPLDLTFIYSEGQNQSPPDFKHISVELIALNIKSKNLPIPVVFHHDMLFQNKSKGSDNFDYITIKLFQKYAVELSKLLKDVKRDSLEIDKGLIRDVKCLANLSSKYDYFKILNPKVSAMDSSEELNLISSIPWESESLIKKSPKDKVEEQVKYTKRFNAVIDISNAALVPSGSKDFCLIPDFQYCFTARLYYLKIKLKCPNGDIMALKVPLILQKERE</sequence>
<dbReference type="InterPro" id="IPR039634">
    <property type="entry name" value="Bul1-like"/>
</dbReference>
<dbReference type="OrthoDB" id="4094610at2759"/>
<evidence type="ECO:0000313" key="5">
    <source>
        <dbReference type="Proteomes" id="UP000054251"/>
    </source>
</evidence>
<dbReference type="AlphaFoldDB" id="A0A0V1PT46"/>
<gene>
    <name evidence="4" type="ORF">AC631_04839</name>
</gene>
<dbReference type="Proteomes" id="UP000054251">
    <property type="component" value="Unassembled WGS sequence"/>
</dbReference>
<reference evidence="4 5" key="1">
    <citation type="submission" date="2015-11" db="EMBL/GenBank/DDBJ databases">
        <title>The genome of Debaryomyces fabryi.</title>
        <authorList>
            <person name="Tafer H."/>
            <person name="Lopandic K."/>
        </authorList>
    </citation>
    <scope>NUCLEOTIDE SEQUENCE [LARGE SCALE GENOMIC DNA]</scope>
    <source>
        <strain evidence="4 5">CBS 789</strain>
    </source>
</reference>
<dbReference type="InterPro" id="IPR007519">
    <property type="entry name" value="Bul1_N"/>
</dbReference>
<feature type="region of interest" description="Disordered" evidence="1">
    <location>
        <begin position="1"/>
        <end position="28"/>
    </location>
</feature>
<dbReference type="PANTHER" id="PTHR31904">
    <property type="entry name" value="BYPASS OF STOP CODON PROTEIN 5-RELATED"/>
    <property type="match status" value="1"/>
</dbReference>
<dbReference type="PANTHER" id="PTHR31904:SF1">
    <property type="entry name" value="BYPASS OF STOP CODON PROTEIN 5-RELATED"/>
    <property type="match status" value="1"/>
</dbReference>
<name>A0A0V1PT46_9ASCO</name>
<evidence type="ECO:0008006" key="6">
    <source>
        <dbReference type="Google" id="ProtNLM"/>
    </source>
</evidence>
<feature type="compositionally biased region" description="Low complexity" evidence="1">
    <location>
        <begin position="7"/>
        <end position="17"/>
    </location>
</feature>
<evidence type="ECO:0000259" key="2">
    <source>
        <dbReference type="Pfam" id="PF04425"/>
    </source>
</evidence>